<dbReference type="InterPro" id="IPR045851">
    <property type="entry name" value="AMP-bd_C_sf"/>
</dbReference>
<evidence type="ECO:0000313" key="2">
    <source>
        <dbReference type="Proteomes" id="UP001595075"/>
    </source>
</evidence>
<evidence type="ECO:0008006" key="3">
    <source>
        <dbReference type="Google" id="ProtNLM"/>
    </source>
</evidence>
<proteinExistence type="predicted"/>
<dbReference type="Gene3D" id="3.30.300.30">
    <property type="match status" value="1"/>
</dbReference>
<reference evidence="1 2" key="1">
    <citation type="journal article" date="2024" name="Commun. Biol.">
        <title>Comparative genomic analysis of thermophilic fungi reveals convergent evolutionary adaptations and gene losses.</title>
        <authorList>
            <person name="Steindorff A.S."/>
            <person name="Aguilar-Pontes M.V."/>
            <person name="Robinson A.J."/>
            <person name="Andreopoulos B."/>
            <person name="LaButti K."/>
            <person name="Kuo A."/>
            <person name="Mondo S."/>
            <person name="Riley R."/>
            <person name="Otillar R."/>
            <person name="Haridas S."/>
            <person name="Lipzen A."/>
            <person name="Grimwood J."/>
            <person name="Schmutz J."/>
            <person name="Clum A."/>
            <person name="Reid I.D."/>
            <person name="Moisan M.C."/>
            <person name="Butler G."/>
            <person name="Nguyen T.T.M."/>
            <person name="Dewar K."/>
            <person name="Conant G."/>
            <person name="Drula E."/>
            <person name="Henrissat B."/>
            <person name="Hansel C."/>
            <person name="Singer S."/>
            <person name="Hutchinson M.I."/>
            <person name="de Vries R.P."/>
            <person name="Natvig D.O."/>
            <person name="Powell A.J."/>
            <person name="Tsang A."/>
            <person name="Grigoriev I.V."/>
        </authorList>
    </citation>
    <scope>NUCLEOTIDE SEQUENCE [LARGE SCALE GENOMIC DNA]</scope>
    <source>
        <strain evidence="1 2">CBS 494.80</strain>
    </source>
</reference>
<name>A0ABR4CCX8_9HELO</name>
<evidence type="ECO:0000313" key="1">
    <source>
        <dbReference type="EMBL" id="KAL2067790.1"/>
    </source>
</evidence>
<dbReference type="EMBL" id="JAZHXI010000009">
    <property type="protein sequence ID" value="KAL2067790.1"/>
    <property type="molecule type" value="Genomic_DNA"/>
</dbReference>
<protein>
    <recommendedName>
        <fullName evidence="3">AMP-binding enzyme C-terminal domain-containing protein</fullName>
    </recommendedName>
</protein>
<sequence>MSIPGVTPTYTVAFGLRPEDYHTEVIIVVYLPSHDPSDTSSRGKTATAMSKAVITYCGLRPHEIIPLEASILQKTTLGRLSRPKIRKAYEECH</sequence>
<accession>A0ABR4CCX8</accession>
<organism evidence="1 2">
    <name type="scientific">Oculimacula yallundae</name>
    <dbReference type="NCBI Taxonomy" id="86028"/>
    <lineage>
        <taxon>Eukaryota</taxon>
        <taxon>Fungi</taxon>
        <taxon>Dikarya</taxon>
        <taxon>Ascomycota</taxon>
        <taxon>Pezizomycotina</taxon>
        <taxon>Leotiomycetes</taxon>
        <taxon>Helotiales</taxon>
        <taxon>Ploettnerulaceae</taxon>
        <taxon>Oculimacula</taxon>
    </lineage>
</organism>
<dbReference type="Proteomes" id="UP001595075">
    <property type="component" value="Unassembled WGS sequence"/>
</dbReference>
<keyword evidence="2" id="KW-1185">Reference proteome</keyword>
<comment type="caution">
    <text evidence="1">The sequence shown here is derived from an EMBL/GenBank/DDBJ whole genome shotgun (WGS) entry which is preliminary data.</text>
</comment>
<gene>
    <name evidence="1" type="ORF">VTL71DRAFT_15886</name>
</gene>